<evidence type="ECO:0000313" key="2">
    <source>
        <dbReference type="Proteomes" id="UP001152622"/>
    </source>
</evidence>
<protein>
    <submittedName>
        <fullName evidence="1">Uncharacterized protein</fullName>
    </submittedName>
</protein>
<sequence length="81" mass="9069">MRSWATGPPDRDCDLRCLPAPNSRLWLCRHAAFPALISVLAPRPSPEILPVETIIKRGVQRQTDTMDTFVFSIESSAEAVY</sequence>
<dbReference type="EMBL" id="JAINUF010000021">
    <property type="protein sequence ID" value="KAJ8334923.1"/>
    <property type="molecule type" value="Genomic_DNA"/>
</dbReference>
<evidence type="ECO:0000313" key="1">
    <source>
        <dbReference type="EMBL" id="KAJ8334923.1"/>
    </source>
</evidence>
<dbReference type="Proteomes" id="UP001152622">
    <property type="component" value="Chromosome 21"/>
</dbReference>
<name>A0A9Q1E9V5_SYNKA</name>
<keyword evidence="2" id="KW-1185">Reference proteome</keyword>
<organism evidence="1 2">
    <name type="scientific">Synaphobranchus kaupii</name>
    <name type="common">Kaup's arrowtooth eel</name>
    <dbReference type="NCBI Taxonomy" id="118154"/>
    <lineage>
        <taxon>Eukaryota</taxon>
        <taxon>Metazoa</taxon>
        <taxon>Chordata</taxon>
        <taxon>Craniata</taxon>
        <taxon>Vertebrata</taxon>
        <taxon>Euteleostomi</taxon>
        <taxon>Actinopterygii</taxon>
        <taxon>Neopterygii</taxon>
        <taxon>Teleostei</taxon>
        <taxon>Anguilliformes</taxon>
        <taxon>Synaphobranchidae</taxon>
        <taxon>Synaphobranchus</taxon>
    </lineage>
</organism>
<accession>A0A9Q1E9V5</accession>
<reference evidence="1" key="1">
    <citation type="journal article" date="2023" name="Science">
        <title>Genome structures resolve the early diversification of teleost fishes.</title>
        <authorList>
            <person name="Parey E."/>
            <person name="Louis A."/>
            <person name="Montfort J."/>
            <person name="Bouchez O."/>
            <person name="Roques C."/>
            <person name="Iampietro C."/>
            <person name="Lluch J."/>
            <person name="Castinel A."/>
            <person name="Donnadieu C."/>
            <person name="Desvignes T."/>
            <person name="Floi Bucao C."/>
            <person name="Jouanno E."/>
            <person name="Wen M."/>
            <person name="Mejri S."/>
            <person name="Dirks R."/>
            <person name="Jansen H."/>
            <person name="Henkel C."/>
            <person name="Chen W.J."/>
            <person name="Zahm M."/>
            <person name="Cabau C."/>
            <person name="Klopp C."/>
            <person name="Thompson A.W."/>
            <person name="Robinson-Rechavi M."/>
            <person name="Braasch I."/>
            <person name="Lecointre G."/>
            <person name="Bobe J."/>
            <person name="Postlethwait J.H."/>
            <person name="Berthelot C."/>
            <person name="Roest Crollius H."/>
            <person name="Guiguen Y."/>
        </authorList>
    </citation>
    <scope>NUCLEOTIDE SEQUENCE</scope>
    <source>
        <strain evidence="1">WJC10195</strain>
    </source>
</reference>
<comment type="caution">
    <text evidence="1">The sequence shown here is derived from an EMBL/GenBank/DDBJ whole genome shotgun (WGS) entry which is preliminary data.</text>
</comment>
<dbReference type="AlphaFoldDB" id="A0A9Q1E9V5"/>
<gene>
    <name evidence="1" type="ORF">SKAU_G00405620</name>
</gene>
<proteinExistence type="predicted"/>